<evidence type="ECO:0008006" key="4">
    <source>
        <dbReference type="Google" id="ProtNLM"/>
    </source>
</evidence>
<reference evidence="2 3" key="1">
    <citation type="submission" date="2022-09" db="EMBL/GenBank/DDBJ databases">
        <authorList>
            <person name="Palmer J.M."/>
        </authorList>
    </citation>
    <scope>NUCLEOTIDE SEQUENCE [LARGE SCALE GENOMIC DNA]</scope>
    <source>
        <strain evidence="2 3">DSM 7382</strain>
    </source>
</reference>
<dbReference type="Pfam" id="PF18758">
    <property type="entry name" value="KDZ"/>
    <property type="match status" value="1"/>
</dbReference>
<organism evidence="2 3">
    <name type="scientific">Cerrena zonata</name>
    <dbReference type="NCBI Taxonomy" id="2478898"/>
    <lineage>
        <taxon>Eukaryota</taxon>
        <taxon>Fungi</taxon>
        <taxon>Dikarya</taxon>
        <taxon>Basidiomycota</taxon>
        <taxon>Agaricomycotina</taxon>
        <taxon>Agaricomycetes</taxon>
        <taxon>Polyporales</taxon>
        <taxon>Cerrenaceae</taxon>
        <taxon>Cerrena</taxon>
    </lineage>
</organism>
<dbReference type="EMBL" id="JASBNA010000077">
    <property type="protein sequence ID" value="KAK7678110.1"/>
    <property type="molecule type" value="Genomic_DNA"/>
</dbReference>
<feature type="compositionally biased region" description="Acidic residues" evidence="1">
    <location>
        <begin position="139"/>
        <end position="155"/>
    </location>
</feature>
<dbReference type="AlphaFoldDB" id="A0AAW0FG85"/>
<gene>
    <name evidence="2" type="ORF">QCA50_018903</name>
</gene>
<feature type="region of interest" description="Disordered" evidence="1">
    <location>
        <begin position="114"/>
        <end position="167"/>
    </location>
</feature>
<evidence type="ECO:0000256" key="1">
    <source>
        <dbReference type="SAM" id="MobiDB-lite"/>
    </source>
</evidence>
<evidence type="ECO:0000313" key="3">
    <source>
        <dbReference type="Proteomes" id="UP001385951"/>
    </source>
</evidence>
<keyword evidence="3" id="KW-1185">Reference proteome</keyword>
<proteinExistence type="predicted"/>
<dbReference type="PANTHER" id="PTHR33096:SF1">
    <property type="entry name" value="CXC1-LIKE CYSTEINE CLUSTER ASSOCIATED WITH KDZ TRANSPOSASES DOMAIN-CONTAINING PROTEIN"/>
    <property type="match status" value="1"/>
</dbReference>
<dbReference type="PANTHER" id="PTHR33096">
    <property type="entry name" value="CXC2 DOMAIN-CONTAINING PROTEIN"/>
    <property type="match status" value="1"/>
</dbReference>
<sequence>MDYYKPYRRFMRAFVGDTYEVYVRILNILNKHVRDTLEWNTENWRVLNACHACCYKLKDEPPLRFNRFFILDGNNSLCHLKLFGNHQVADSRVMNDSSYYLSDNYVNQFASRHNTSLRKPPPVGVPLDEAPADDFNGNDNDEDVTSSPLDDENDPTDGRGEGNTNNLDTCAKNWKAAAANEKKQTWDIFDETGIFASACRHGLILWLIDMVQSGELAKYPLAMVAKALEVLGEDLGGAYDIGCSFSATVRNSSLAAEAKAKNLLLFVNTFHGYTHSYSCQTKNHPNVIKGVGLEDFETLEHIFSLSNQLTTITHYASRYRHRLLIDSYFCQWDEDKYLNLGTFILNNY</sequence>
<comment type="caution">
    <text evidence="2">The sequence shown here is derived from an EMBL/GenBank/DDBJ whole genome shotgun (WGS) entry which is preliminary data.</text>
</comment>
<dbReference type="InterPro" id="IPR040521">
    <property type="entry name" value="KDZ"/>
</dbReference>
<evidence type="ECO:0000313" key="2">
    <source>
        <dbReference type="EMBL" id="KAK7678110.1"/>
    </source>
</evidence>
<accession>A0AAW0FG85</accession>
<dbReference type="Proteomes" id="UP001385951">
    <property type="component" value="Unassembled WGS sequence"/>
</dbReference>
<name>A0AAW0FG85_9APHY</name>
<protein>
    <recommendedName>
        <fullName evidence="4">Transposase</fullName>
    </recommendedName>
</protein>